<dbReference type="SUPFAM" id="SSF53822">
    <property type="entry name" value="Periplasmic binding protein-like I"/>
    <property type="match status" value="1"/>
</dbReference>
<dbReference type="EMBL" id="FLRC01000016">
    <property type="protein sequence ID" value="SBT25259.1"/>
    <property type="molecule type" value="Genomic_DNA"/>
</dbReference>
<keyword evidence="2 3" id="KW-0732">Signal</keyword>
<feature type="domain" description="Leucine-binding protein" evidence="4">
    <location>
        <begin position="34"/>
        <end position="388"/>
    </location>
</feature>
<dbReference type="PANTHER" id="PTHR30483:SF38">
    <property type="entry name" value="BLR7848 PROTEIN"/>
    <property type="match status" value="1"/>
</dbReference>
<feature type="chain" id="PRO_5015062567" evidence="3">
    <location>
        <begin position="34"/>
        <end position="395"/>
    </location>
</feature>
<dbReference type="Proteomes" id="UP000078558">
    <property type="component" value="Chromosome I"/>
</dbReference>
<keyword evidence="7" id="KW-1185">Reference proteome</keyword>
<dbReference type="InterPro" id="IPR028081">
    <property type="entry name" value="Leu-bd"/>
</dbReference>
<dbReference type="AlphaFoldDB" id="A0A1C3K170"/>
<evidence type="ECO:0000313" key="7">
    <source>
        <dbReference type="Proteomes" id="UP000078558"/>
    </source>
</evidence>
<feature type="signal peptide" evidence="3">
    <location>
        <begin position="1"/>
        <end position="33"/>
    </location>
</feature>
<gene>
    <name evidence="5" type="ORF">ODI_01574</name>
    <name evidence="6" type="ORF">ODI_R1784</name>
</gene>
<evidence type="ECO:0000256" key="3">
    <source>
        <dbReference type="SAM" id="SignalP"/>
    </source>
</evidence>
<evidence type="ECO:0000313" key="6">
    <source>
        <dbReference type="EMBL" id="SOE49008.1"/>
    </source>
</evidence>
<organism evidence="5 7">
    <name type="scientific">Orrella dioscoreae</name>
    <dbReference type="NCBI Taxonomy" id="1851544"/>
    <lineage>
        <taxon>Bacteria</taxon>
        <taxon>Pseudomonadati</taxon>
        <taxon>Pseudomonadota</taxon>
        <taxon>Betaproteobacteria</taxon>
        <taxon>Burkholderiales</taxon>
        <taxon>Alcaligenaceae</taxon>
        <taxon>Orrella</taxon>
    </lineage>
</organism>
<proteinExistence type="inferred from homology"/>
<accession>A0A1C3K170</accession>
<protein>
    <submittedName>
        <fullName evidence="5">Leucine-, isoleucine-, valine-, threonine-, and alanine-binding protein</fullName>
    </submittedName>
</protein>
<dbReference type="EMBL" id="LT907988">
    <property type="protein sequence ID" value="SOE49008.1"/>
    <property type="molecule type" value="Genomic_DNA"/>
</dbReference>
<dbReference type="InterPro" id="IPR028082">
    <property type="entry name" value="Peripla_BP_I"/>
</dbReference>
<sequence>MSSDPKVSAMRLSSRRFLAFFALAAMASTAAHAEITIGVTLASTGPAAAIGIQSQNAVRLWPATLGGQPARYVVLDDGTDVSQAVRNLRKLTAEDKVDALVGPNITASALAGLDVANETGTPLVALAASASIVEPMSDPRRRWVFKMPQNDSLMAGALVEHMRAHGVKTVGFIGFGDSYGDSWWKAFNDAAVGNPAIVAQERFQRTDASVTGQALKLMAAKPDAVLVAGSGTPAALPQKTLASRGYKGVIYQTHGIGTLEFLQLGGKDVEGTLFPTGPGVVARGLPADNPVRKVALDFTEKYEARYGADTLTQFAGDAWGAWVLLDDAARRALAGGAQPGTPAFRAALRDALEATRDLAVPNGVLNLSPQDHQGFDARARVMGVIRDGKFRYAGQ</sequence>
<comment type="similarity">
    <text evidence="1">Belongs to the leucine-binding protein family.</text>
</comment>
<reference evidence="5 7" key="1">
    <citation type="submission" date="2016-06" db="EMBL/GenBank/DDBJ databases">
        <authorList>
            <person name="Kjaerup R.B."/>
            <person name="Dalgaard T.S."/>
            <person name="Juul-Madsen H.R."/>
        </authorList>
    </citation>
    <scope>NUCLEOTIDE SEQUENCE [LARGE SCALE GENOMIC DNA]</scope>
    <source>
        <strain evidence="5">Orrdi1</strain>
    </source>
</reference>
<evidence type="ECO:0000256" key="2">
    <source>
        <dbReference type="ARBA" id="ARBA00022729"/>
    </source>
</evidence>
<dbReference type="Gene3D" id="3.40.50.2300">
    <property type="match status" value="2"/>
</dbReference>
<dbReference type="PANTHER" id="PTHR30483">
    <property type="entry name" value="LEUCINE-SPECIFIC-BINDING PROTEIN"/>
    <property type="match status" value="1"/>
</dbReference>
<name>A0A1C3K170_9BURK</name>
<dbReference type="KEGG" id="odi:ODI_R1784"/>
<dbReference type="InterPro" id="IPR051010">
    <property type="entry name" value="BCAA_transport"/>
</dbReference>
<dbReference type="CDD" id="cd06333">
    <property type="entry name" value="PBP1_ABC_RPA1789-like"/>
    <property type="match status" value="1"/>
</dbReference>
<evidence type="ECO:0000259" key="4">
    <source>
        <dbReference type="Pfam" id="PF13458"/>
    </source>
</evidence>
<evidence type="ECO:0000256" key="1">
    <source>
        <dbReference type="ARBA" id="ARBA00010062"/>
    </source>
</evidence>
<reference evidence="6 7" key="2">
    <citation type="submission" date="2017-08" db="EMBL/GenBank/DDBJ databases">
        <authorList>
            <person name="de Groot N.N."/>
        </authorList>
    </citation>
    <scope>NUCLEOTIDE SEQUENCE [LARGE SCALE GENOMIC DNA]</scope>
    <source>
        <strain evidence="6">Orrdi1</strain>
    </source>
</reference>
<dbReference type="Pfam" id="PF13458">
    <property type="entry name" value="Peripla_BP_6"/>
    <property type="match status" value="1"/>
</dbReference>
<dbReference type="STRING" id="1851544.ODI_01574"/>
<evidence type="ECO:0000313" key="5">
    <source>
        <dbReference type="EMBL" id="SBT25259.1"/>
    </source>
</evidence>